<sequence length="168" mass="20087">MKKTILALLMVLVITLSACTKENKNYKIVGHYDKYMTIISDSFRMDNYDTYLQFISNENDYHVKAFKDLYVYDEAFFEENSLVYITFERNNSGYDVKLNSVNIKDNEVVFNFSYKGPDVLNVIMMEMYLVEIKKSYLEDYQIRLYVERNDVEFDRTRIITDEIIPNEL</sequence>
<evidence type="ECO:0000313" key="2">
    <source>
        <dbReference type="EMBL" id="TRY00180.1"/>
    </source>
</evidence>
<dbReference type="GeneID" id="41338549"/>
<dbReference type="EMBL" id="VKID01000001">
    <property type="protein sequence ID" value="TRY00180.1"/>
    <property type="molecule type" value="Genomic_DNA"/>
</dbReference>
<dbReference type="PROSITE" id="PS51257">
    <property type="entry name" value="PROKAR_LIPOPROTEIN"/>
    <property type="match status" value="1"/>
</dbReference>
<dbReference type="AlphaFoldDB" id="A0A553IIZ0"/>
<dbReference type="Proteomes" id="UP000315938">
    <property type="component" value="Unassembled WGS sequence"/>
</dbReference>
<name>A0A553IIZ0_ACHLA</name>
<evidence type="ECO:0000256" key="1">
    <source>
        <dbReference type="SAM" id="SignalP"/>
    </source>
</evidence>
<proteinExistence type="predicted"/>
<evidence type="ECO:0000313" key="3">
    <source>
        <dbReference type="Proteomes" id="UP000315938"/>
    </source>
</evidence>
<gene>
    <name evidence="2" type="ORF">FNV44_03805</name>
</gene>
<evidence type="ECO:0008006" key="4">
    <source>
        <dbReference type="Google" id="ProtNLM"/>
    </source>
</evidence>
<keyword evidence="1" id="KW-0732">Signal</keyword>
<feature type="signal peptide" evidence="1">
    <location>
        <begin position="1"/>
        <end position="18"/>
    </location>
</feature>
<dbReference type="RefSeq" id="WP_012242320.1">
    <property type="nucleotide sequence ID" value="NZ_JACAOE010000001.1"/>
</dbReference>
<protein>
    <recommendedName>
        <fullName evidence="4">Lipoprotein</fullName>
    </recommendedName>
</protein>
<organism evidence="2 3">
    <name type="scientific">Acholeplasma laidlawii</name>
    <dbReference type="NCBI Taxonomy" id="2148"/>
    <lineage>
        <taxon>Bacteria</taxon>
        <taxon>Bacillati</taxon>
        <taxon>Mycoplasmatota</taxon>
        <taxon>Mollicutes</taxon>
        <taxon>Acholeplasmatales</taxon>
        <taxon>Acholeplasmataceae</taxon>
        <taxon>Acholeplasma</taxon>
    </lineage>
</organism>
<feature type="chain" id="PRO_5022695365" description="Lipoprotein" evidence="1">
    <location>
        <begin position="19"/>
        <end position="168"/>
    </location>
</feature>
<comment type="caution">
    <text evidence="2">The sequence shown here is derived from an EMBL/GenBank/DDBJ whole genome shotgun (WGS) entry which is preliminary data.</text>
</comment>
<accession>A0A553IIZ0</accession>
<reference evidence="2 3" key="1">
    <citation type="submission" date="2019-07" db="EMBL/GenBank/DDBJ databases">
        <title>Genome sequence of Acholeplasma laidlawii strain with increased resistance to erythromycin.</title>
        <authorList>
            <person name="Medvedeva E.S."/>
            <person name="Baranova N.B."/>
            <person name="Siniagina M.N."/>
            <person name="Mouzykantov A."/>
            <person name="Chernova O.A."/>
            <person name="Chernov V.M."/>
        </authorList>
    </citation>
    <scope>NUCLEOTIDE SEQUENCE [LARGE SCALE GENOMIC DNA]</scope>
    <source>
        <strain evidence="2 3">PG8REry</strain>
    </source>
</reference>